<sequence>MRALGFGNPQLDRVAQGYPLGYYAIRGREQDAVNAYGGIGSSQLGNSINPIWQYNPNRPLYMGASSLMFGPYVK</sequence>
<dbReference type="AlphaFoldDB" id="A0A4Y8ACW8"/>
<evidence type="ECO:0000313" key="3">
    <source>
        <dbReference type="Proteomes" id="UP000297248"/>
    </source>
</evidence>
<reference evidence="1 4" key="3">
    <citation type="submission" date="2020-08" db="EMBL/GenBank/DDBJ databases">
        <title>Genomic Encyclopedia of Type Strains, Phase IV (KMG-IV): sequencing the most valuable type-strain genomes for metagenomic binning, comparative biology and taxonomic classification.</title>
        <authorList>
            <person name="Goeker M."/>
        </authorList>
    </citation>
    <scope>NUCLEOTIDE SEQUENCE [LARGE SCALE GENOMIC DNA]</scope>
    <source>
        <strain evidence="1 4">DSM 100995</strain>
    </source>
</reference>
<dbReference type="Proteomes" id="UP000583101">
    <property type="component" value="Unassembled WGS sequence"/>
</dbReference>
<dbReference type="EMBL" id="JACIEG010000003">
    <property type="protein sequence ID" value="MBB3969316.1"/>
    <property type="molecule type" value="Genomic_DNA"/>
</dbReference>
<dbReference type="EMBL" id="SNQG01000004">
    <property type="protein sequence ID" value="TEW65889.1"/>
    <property type="molecule type" value="Genomic_DNA"/>
</dbReference>
<proteinExistence type="predicted"/>
<name>A0A4Y8ACW8_9SPHI</name>
<dbReference type="OrthoDB" id="1191296at2"/>
<evidence type="ECO:0000313" key="1">
    <source>
        <dbReference type="EMBL" id="MBB3969316.1"/>
    </source>
</evidence>
<reference evidence="2 3" key="1">
    <citation type="journal article" date="2016" name="Int. J. Syst. Evol. Microbiol.">
        <title>Proposal of Mucilaginibacter phyllosphaerae sp. nov. isolated from the phyllosphere of Galium album.</title>
        <authorList>
            <person name="Aydogan E.L."/>
            <person name="Busse H.J."/>
            <person name="Moser G."/>
            <person name="Muller C."/>
            <person name="Kampfer P."/>
            <person name="Glaeser S.P."/>
        </authorList>
    </citation>
    <scope>NUCLEOTIDE SEQUENCE [LARGE SCALE GENOMIC DNA]</scope>
    <source>
        <strain evidence="2 3">PP-F2FG21</strain>
    </source>
</reference>
<protein>
    <submittedName>
        <fullName evidence="2">Uncharacterized protein</fullName>
    </submittedName>
</protein>
<dbReference type="RefSeq" id="WP_134336755.1">
    <property type="nucleotide sequence ID" value="NZ_BMCZ01000002.1"/>
</dbReference>
<organism evidence="2 3">
    <name type="scientific">Mucilaginibacter phyllosphaerae</name>
    <dbReference type="NCBI Taxonomy" id="1812349"/>
    <lineage>
        <taxon>Bacteria</taxon>
        <taxon>Pseudomonadati</taxon>
        <taxon>Bacteroidota</taxon>
        <taxon>Sphingobacteriia</taxon>
        <taxon>Sphingobacteriales</taxon>
        <taxon>Sphingobacteriaceae</taxon>
        <taxon>Mucilaginibacter</taxon>
    </lineage>
</organism>
<dbReference type="Proteomes" id="UP000297248">
    <property type="component" value="Unassembled WGS sequence"/>
</dbReference>
<comment type="caution">
    <text evidence="2">The sequence shown here is derived from an EMBL/GenBank/DDBJ whole genome shotgun (WGS) entry which is preliminary data.</text>
</comment>
<evidence type="ECO:0000313" key="2">
    <source>
        <dbReference type="EMBL" id="TEW65889.1"/>
    </source>
</evidence>
<evidence type="ECO:0000313" key="4">
    <source>
        <dbReference type="Proteomes" id="UP000583101"/>
    </source>
</evidence>
<accession>A0A4Y8ACW8</accession>
<keyword evidence="4" id="KW-1185">Reference proteome</keyword>
<reference evidence="2" key="2">
    <citation type="submission" date="2019-03" db="EMBL/GenBank/DDBJ databases">
        <authorList>
            <person name="Yan Y.-Q."/>
            <person name="Du Z.-J."/>
        </authorList>
    </citation>
    <scope>NUCLEOTIDE SEQUENCE</scope>
    <source>
        <strain evidence="2">PP-F2FG21</strain>
    </source>
</reference>
<gene>
    <name evidence="2" type="ORF">E2R65_12200</name>
    <name evidence="1" type="ORF">GGR35_001919</name>
</gene>